<dbReference type="Pfam" id="PF20990">
    <property type="entry name" value="DUF2207_C"/>
    <property type="match status" value="1"/>
</dbReference>
<reference evidence="4 5" key="1">
    <citation type="submission" date="2021-03" db="EMBL/GenBank/DDBJ databases">
        <title>Human Oral Microbial Genomes.</title>
        <authorList>
            <person name="Johnston C.D."/>
            <person name="Chen T."/>
            <person name="Dewhirst F.E."/>
        </authorList>
    </citation>
    <scope>NUCLEOTIDE SEQUENCE [LARGE SCALE GENOMIC DNA]</scope>
    <source>
        <strain evidence="4 5">DSMZ 100122</strain>
    </source>
</reference>
<keyword evidence="5" id="KW-1185">Reference proteome</keyword>
<sequence>MRLFRLLLVPFTLLLCYAGTPQAHAEDPIAKSYVFEGQLDQSGVLKVTETIQFDTPPAELTQRIANQAPIDRERSYTYDISGMEVTGAENVDTKVEGDYTVVSMKPSTTVKISYQVTGTTRREPGSNGQTSVFTWRALQGLSVATEKASGTLQVGATPQLVDCTAGPPGALDKCQVYTAGTHNSLTPMFETSARGAGEQVTFTVGFASEQVAPTEEVHEQWNLDRAFRIDLATAGAALATLVVGALLLWWLHRRTGADLSFSGDVAAVGSFRPVGDGESVFEPAEGMRPGLVGTVADERVDPIDVTATLIDLAVRGHLRITELQHTQYGLVDWQFSRLENPGDELAPYEALLLDAVVPDGSHSLASQLPQVLAPALGGVQDALYNEVVERGWFESRPDSTRSSWAVRGWVGLGVAVAAGAALVAFTTFGLVALVLLALAIALLWIAPRMPRRTPEGTRLVAALGALSALLATHPTDQMPKGRELAEISRLLPYTVVLGARQRWLEAMAAADDDDTPDPTDVAWYHAPKTWHLRDLPPSLNQFINTVQGQLFSR</sequence>
<name>A0ABX7Y316_9ACTN</name>
<feature type="transmembrane region" description="Helical" evidence="1">
    <location>
        <begin position="231"/>
        <end position="251"/>
    </location>
</feature>
<evidence type="ECO:0000259" key="3">
    <source>
        <dbReference type="Pfam" id="PF20990"/>
    </source>
</evidence>
<organism evidence="4 5">
    <name type="scientific">Arachnia rubra</name>
    <dbReference type="NCBI Taxonomy" id="1547448"/>
    <lineage>
        <taxon>Bacteria</taxon>
        <taxon>Bacillati</taxon>
        <taxon>Actinomycetota</taxon>
        <taxon>Actinomycetes</taxon>
        <taxon>Propionibacteriales</taxon>
        <taxon>Propionibacteriaceae</taxon>
        <taxon>Arachnia</taxon>
    </lineage>
</organism>
<keyword evidence="1" id="KW-0812">Transmembrane</keyword>
<evidence type="ECO:0000313" key="5">
    <source>
        <dbReference type="Proteomes" id="UP000678513"/>
    </source>
</evidence>
<dbReference type="RefSeq" id="WP_212322088.1">
    <property type="nucleotide sequence ID" value="NZ_AP024463.1"/>
</dbReference>
<evidence type="ECO:0000256" key="2">
    <source>
        <dbReference type="SAM" id="SignalP"/>
    </source>
</evidence>
<evidence type="ECO:0000256" key="1">
    <source>
        <dbReference type="SAM" id="Phobius"/>
    </source>
</evidence>
<proteinExistence type="predicted"/>
<feature type="transmembrane region" description="Helical" evidence="1">
    <location>
        <begin position="428"/>
        <end position="446"/>
    </location>
</feature>
<accession>A0ABX7Y316</accession>
<evidence type="ECO:0000313" key="4">
    <source>
        <dbReference type="EMBL" id="QUC07550.1"/>
    </source>
</evidence>
<feature type="signal peptide" evidence="2">
    <location>
        <begin position="1"/>
        <end position="25"/>
    </location>
</feature>
<feature type="transmembrane region" description="Helical" evidence="1">
    <location>
        <begin position="404"/>
        <end position="422"/>
    </location>
</feature>
<dbReference type="Proteomes" id="UP000678513">
    <property type="component" value="Chromosome"/>
</dbReference>
<keyword evidence="1" id="KW-1133">Transmembrane helix</keyword>
<gene>
    <name evidence="4" type="ORF">J5A65_11510</name>
</gene>
<feature type="domain" description="Predicted membrane protein YciQ-like C-terminal" evidence="3">
    <location>
        <begin position="281"/>
        <end position="507"/>
    </location>
</feature>
<keyword evidence="1" id="KW-0472">Membrane</keyword>
<dbReference type="EMBL" id="CP072384">
    <property type="protein sequence ID" value="QUC07550.1"/>
    <property type="molecule type" value="Genomic_DNA"/>
</dbReference>
<dbReference type="InterPro" id="IPR048389">
    <property type="entry name" value="YciQ-like_C"/>
</dbReference>
<protein>
    <submittedName>
        <fullName evidence="4">DUF2207 domain-containing protein</fullName>
    </submittedName>
</protein>
<keyword evidence="2" id="KW-0732">Signal</keyword>
<feature type="chain" id="PRO_5047113282" evidence="2">
    <location>
        <begin position="26"/>
        <end position="553"/>
    </location>
</feature>